<reference evidence="2 3" key="1">
    <citation type="submission" date="2019-12" db="EMBL/GenBank/DDBJ databases">
        <authorList>
            <person name="Scholz U."/>
            <person name="Mascher M."/>
            <person name="Fiebig A."/>
        </authorList>
    </citation>
    <scope>NUCLEOTIDE SEQUENCE</scope>
</reference>
<evidence type="ECO:0000313" key="3">
    <source>
        <dbReference type="Proteomes" id="UP001189122"/>
    </source>
</evidence>
<dbReference type="Proteomes" id="UP001189122">
    <property type="component" value="Unassembled WGS sequence"/>
</dbReference>
<keyword evidence="3" id="KW-1185">Reference proteome</keyword>
<dbReference type="EMBL" id="CACRZD030000011">
    <property type="protein sequence ID" value="CAA6667962.1"/>
    <property type="molecule type" value="Genomic_DNA"/>
</dbReference>
<protein>
    <submittedName>
        <fullName evidence="2">Uncharacterized protein</fullName>
    </submittedName>
</protein>
<dbReference type="EMBL" id="LR743598">
    <property type="protein sequence ID" value="CAA2628715.1"/>
    <property type="molecule type" value="Genomic_DNA"/>
</dbReference>
<gene>
    <name evidence="2" type="ORF">SI7747_11014356</name>
</gene>
<dbReference type="AlphaFoldDB" id="A0A7I8JEY0"/>
<sequence length="58" mass="6642">MLRWREKSPGLKILWFLVTSVVGTRLRDMEKLLREEEEKSLRSQQDGVAAAATAHSSE</sequence>
<organism evidence="2">
    <name type="scientific">Spirodela intermedia</name>
    <name type="common">Intermediate duckweed</name>
    <dbReference type="NCBI Taxonomy" id="51605"/>
    <lineage>
        <taxon>Eukaryota</taxon>
        <taxon>Viridiplantae</taxon>
        <taxon>Streptophyta</taxon>
        <taxon>Embryophyta</taxon>
        <taxon>Tracheophyta</taxon>
        <taxon>Spermatophyta</taxon>
        <taxon>Magnoliopsida</taxon>
        <taxon>Liliopsida</taxon>
        <taxon>Araceae</taxon>
        <taxon>Lemnoideae</taxon>
        <taxon>Spirodela</taxon>
    </lineage>
</organism>
<evidence type="ECO:0000256" key="1">
    <source>
        <dbReference type="SAM" id="MobiDB-lite"/>
    </source>
</evidence>
<accession>A0A7I8JEY0</accession>
<feature type="region of interest" description="Disordered" evidence="1">
    <location>
        <begin position="37"/>
        <end position="58"/>
    </location>
</feature>
<proteinExistence type="predicted"/>
<evidence type="ECO:0000313" key="2">
    <source>
        <dbReference type="EMBL" id="CAA2628715.1"/>
    </source>
</evidence>
<name>A0A7I8JEY0_SPIIN</name>